<dbReference type="RefSeq" id="WP_073066616.1">
    <property type="nucleotide sequence ID" value="NZ_FQUS01000019.1"/>
</dbReference>
<protein>
    <submittedName>
        <fullName evidence="5">Fructokinase</fullName>
    </submittedName>
</protein>
<dbReference type="InterPro" id="IPR050306">
    <property type="entry name" value="PfkB_Carbo_kinase"/>
</dbReference>
<keyword evidence="3 5" id="KW-0418">Kinase</keyword>
<reference evidence="5 6" key="1">
    <citation type="submission" date="2016-11" db="EMBL/GenBank/DDBJ databases">
        <authorList>
            <person name="Jaros S."/>
            <person name="Januszkiewicz K."/>
            <person name="Wedrychowicz H."/>
        </authorList>
    </citation>
    <scope>NUCLEOTIDE SEQUENCE [LARGE SCALE GENOMIC DNA]</scope>
    <source>
        <strain evidence="5 6">DSM 21986</strain>
    </source>
</reference>
<dbReference type="PANTHER" id="PTHR43085:SF57">
    <property type="entry name" value="CARBOHYDRATE KINASE PFKB DOMAIN-CONTAINING PROTEIN"/>
    <property type="match status" value="1"/>
</dbReference>
<dbReference type="PROSITE" id="PS00584">
    <property type="entry name" value="PFKB_KINASES_2"/>
    <property type="match status" value="1"/>
</dbReference>
<evidence type="ECO:0000256" key="3">
    <source>
        <dbReference type="ARBA" id="ARBA00022777"/>
    </source>
</evidence>
<dbReference type="InterPro" id="IPR011611">
    <property type="entry name" value="PfkB_dom"/>
</dbReference>
<name>A0A1M5H2B7_9BACT</name>
<dbReference type="Proteomes" id="UP000184041">
    <property type="component" value="Unassembled WGS sequence"/>
</dbReference>
<dbReference type="AlphaFoldDB" id="A0A1M5H2B7"/>
<comment type="similarity">
    <text evidence="1">Belongs to the carbohydrate kinase PfkB family.</text>
</comment>
<dbReference type="EMBL" id="FQUS01000019">
    <property type="protein sequence ID" value="SHG10085.1"/>
    <property type="molecule type" value="Genomic_DNA"/>
</dbReference>
<dbReference type="STRING" id="1194090.SAMN05443144_11912"/>
<feature type="domain" description="Carbohydrate kinase PfkB" evidence="4">
    <location>
        <begin position="26"/>
        <end position="284"/>
    </location>
</feature>
<sequence>MASTTKRNVLCVGEVLWDSLPGGLFLGGAPLNVCYHLNQLGIPADMCSRVGDDRLGKEALRRIQHSDISTAYIQTDSKAETGFVKVEIGERGDPAYEIIEPAAWDFIEERPALADIARESWALVFGSLAQRHRESRSAIRKLWGFDLKKILDINLRPPHIDSQVIRDSLKVADIIKLNEDELFRLIEWYSLNGDSRRAVEELAADFQCSLICVTAGTKGAVMYQNGSWYSHEGYPANVKDSVGAGDAFLAALVCGIQAEKKGEELLRYANAAGSFVARKDGATPEYTPGDIERLARGSRE</sequence>
<evidence type="ECO:0000256" key="2">
    <source>
        <dbReference type="ARBA" id="ARBA00022679"/>
    </source>
</evidence>
<dbReference type="SUPFAM" id="SSF53613">
    <property type="entry name" value="Ribokinase-like"/>
    <property type="match status" value="1"/>
</dbReference>
<dbReference type="Pfam" id="PF00294">
    <property type="entry name" value="PfkB"/>
    <property type="match status" value="1"/>
</dbReference>
<organism evidence="5 6">
    <name type="scientific">Fodinibius roseus</name>
    <dbReference type="NCBI Taxonomy" id="1194090"/>
    <lineage>
        <taxon>Bacteria</taxon>
        <taxon>Pseudomonadati</taxon>
        <taxon>Balneolota</taxon>
        <taxon>Balneolia</taxon>
        <taxon>Balneolales</taxon>
        <taxon>Balneolaceae</taxon>
        <taxon>Fodinibius</taxon>
    </lineage>
</organism>
<dbReference type="GO" id="GO:0016301">
    <property type="term" value="F:kinase activity"/>
    <property type="evidence" value="ECO:0007669"/>
    <property type="project" value="UniProtKB-KW"/>
</dbReference>
<keyword evidence="6" id="KW-1185">Reference proteome</keyword>
<dbReference type="PANTHER" id="PTHR43085">
    <property type="entry name" value="HEXOKINASE FAMILY MEMBER"/>
    <property type="match status" value="1"/>
</dbReference>
<evidence type="ECO:0000256" key="1">
    <source>
        <dbReference type="ARBA" id="ARBA00010688"/>
    </source>
</evidence>
<gene>
    <name evidence="5" type="ORF">SAMN05443144_11912</name>
</gene>
<keyword evidence="2" id="KW-0808">Transferase</keyword>
<evidence type="ECO:0000259" key="4">
    <source>
        <dbReference type="Pfam" id="PF00294"/>
    </source>
</evidence>
<dbReference type="InterPro" id="IPR029056">
    <property type="entry name" value="Ribokinase-like"/>
</dbReference>
<accession>A0A1M5H2B7</accession>
<evidence type="ECO:0000313" key="6">
    <source>
        <dbReference type="Proteomes" id="UP000184041"/>
    </source>
</evidence>
<dbReference type="OrthoDB" id="9813569at2"/>
<evidence type="ECO:0000313" key="5">
    <source>
        <dbReference type="EMBL" id="SHG10085.1"/>
    </source>
</evidence>
<proteinExistence type="inferred from homology"/>
<dbReference type="InterPro" id="IPR002173">
    <property type="entry name" value="Carboh/pur_kinase_PfkB_CS"/>
</dbReference>
<dbReference type="Gene3D" id="3.40.1190.20">
    <property type="match status" value="1"/>
</dbReference>
<dbReference type="CDD" id="cd01167">
    <property type="entry name" value="bac_FRK"/>
    <property type="match status" value="1"/>
</dbReference>